<dbReference type="GO" id="GO:0003677">
    <property type="term" value="F:DNA binding"/>
    <property type="evidence" value="ECO:0007669"/>
    <property type="project" value="InterPro"/>
</dbReference>
<dbReference type="OrthoDB" id="41505at2759"/>
<dbReference type="SUPFAM" id="SSF52540">
    <property type="entry name" value="P-loop containing nucleoside triphosphate hydrolases"/>
    <property type="match status" value="1"/>
</dbReference>
<accession>A0A7J7NB79</accession>
<dbReference type="SMART" id="SM00382">
    <property type="entry name" value="AAA"/>
    <property type="match status" value="1"/>
</dbReference>
<evidence type="ECO:0000256" key="2">
    <source>
        <dbReference type="SAM" id="MobiDB-lite"/>
    </source>
</evidence>
<evidence type="ECO:0000313" key="4">
    <source>
        <dbReference type="EMBL" id="KAF6164222.1"/>
    </source>
</evidence>
<reference evidence="4 5" key="1">
    <citation type="journal article" date="2020" name="IScience">
        <title>Genome Sequencing of the Endangered Kingdonia uniflora (Circaeasteraceae, Ranunculales) Reveals Potential Mechanisms of Evolutionary Specialization.</title>
        <authorList>
            <person name="Sun Y."/>
            <person name="Deng T."/>
            <person name="Zhang A."/>
            <person name="Moore M.J."/>
            <person name="Landis J.B."/>
            <person name="Lin N."/>
            <person name="Zhang H."/>
            <person name="Zhang X."/>
            <person name="Huang J."/>
            <person name="Zhang X."/>
            <person name="Sun H."/>
            <person name="Wang H."/>
        </authorList>
    </citation>
    <scope>NUCLEOTIDE SEQUENCE [LARGE SCALE GENOMIC DNA]</scope>
    <source>
        <strain evidence="4">TB1705</strain>
        <tissue evidence="4">Leaf</tissue>
    </source>
</reference>
<evidence type="ECO:0000259" key="3">
    <source>
        <dbReference type="PROSITE" id="PS50162"/>
    </source>
</evidence>
<dbReference type="InterPro" id="IPR003593">
    <property type="entry name" value="AAA+_ATPase"/>
</dbReference>
<feature type="compositionally biased region" description="Basic and acidic residues" evidence="2">
    <location>
        <begin position="157"/>
        <end position="170"/>
    </location>
</feature>
<name>A0A7J7NB79_9MAGN</name>
<dbReference type="Pfam" id="PF18073">
    <property type="entry name" value="Zn_ribbon_LapB"/>
    <property type="match status" value="1"/>
</dbReference>
<protein>
    <recommendedName>
        <fullName evidence="3">RecA family profile 1 domain-containing protein</fullName>
    </recommendedName>
</protein>
<keyword evidence="1" id="KW-0479">Metal-binding</keyword>
<comment type="caution">
    <text evidence="4">The sequence shown here is derived from an EMBL/GenBank/DDBJ whole genome shotgun (WGS) entry which is preliminary data.</text>
</comment>
<dbReference type="EMBL" id="JACGCM010000938">
    <property type="protein sequence ID" value="KAF6164222.1"/>
    <property type="molecule type" value="Genomic_DNA"/>
</dbReference>
<sequence>MGTFRSRYHFQKHLLYLTKIKILSNPPRLLCANLSNTQRVSCHSLSLTRRTLQSNTILLDCESSGNGDDRRSSESSNPWIDKLYSKSTAASPAFDVDELRRDDNVIEGRRTSGVEELSNGDDDVLAKDWAAAIEAGFDYGSKDESSAGEDCGLSQNESRDIYDSDRHLMTDEDDDVGEKKEEELSCSEEESMNESGFVSGDILPERVGINVIHGVGKVGVEESSNGDNHKSGTKSAKNWNPGDFVSNNKKGKSKMAWVCSNCGHSAVQWFGICSECKQADTMKQFSVAGPNDGNKTRGFEVSEDATRSWLKQNSKLSFPQRVTDVIKGINQEHWRFELHGPFGAEVARVLGGGLVPGSLVLVGGDPGVGKSTLILQLAALLSDGTSSYESAPVVYVSGEESIEQIGNRADRMGILSQDLFLYSCTDVEDILKKVQQISPRALIIDSIQTVYLKGVIGSAGSLSQVKECTSALLRFAKTTDIPVMLVPTNSSLE</sequence>
<keyword evidence="5" id="KW-1185">Reference proteome</keyword>
<gene>
    <name evidence="4" type="ORF">GIB67_010192</name>
</gene>
<dbReference type="InterPro" id="IPR020588">
    <property type="entry name" value="RecA_ATP-bd"/>
</dbReference>
<dbReference type="Gene3D" id="3.40.50.300">
    <property type="entry name" value="P-loop containing nucleotide triphosphate hydrolases"/>
    <property type="match status" value="1"/>
</dbReference>
<dbReference type="GO" id="GO:0140664">
    <property type="term" value="F:ATP-dependent DNA damage sensor activity"/>
    <property type="evidence" value="ECO:0007669"/>
    <property type="project" value="InterPro"/>
</dbReference>
<dbReference type="Pfam" id="PF13481">
    <property type="entry name" value="AAA_25"/>
    <property type="match status" value="1"/>
</dbReference>
<feature type="region of interest" description="Disordered" evidence="2">
    <location>
        <begin position="220"/>
        <end position="244"/>
    </location>
</feature>
<proteinExistence type="predicted"/>
<dbReference type="PANTHER" id="PTHR32472:SF10">
    <property type="entry name" value="DNA REPAIR PROTEIN RADA-LIKE PROTEIN"/>
    <property type="match status" value="1"/>
</dbReference>
<dbReference type="InterPro" id="IPR041166">
    <property type="entry name" value="Rubredoxin_2"/>
</dbReference>
<dbReference type="Proteomes" id="UP000541444">
    <property type="component" value="Unassembled WGS sequence"/>
</dbReference>
<evidence type="ECO:0000256" key="1">
    <source>
        <dbReference type="ARBA" id="ARBA00022723"/>
    </source>
</evidence>
<dbReference type="PRINTS" id="PR01874">
    <property type="entry name" value="DNAREPAIRADA"/>
</dbReference>
<feature type="domain" description="RecA family profile 1" evidence="3">
    <location>
        <begin position="336"/>
        <end position="491"/>
    </location>
</feature>
<dbReference type="GO" id="GO:0046872">
    <property type="term" value="F:metal ion binding"/>
    <property type="evidence" value="ECO:0007669"/>
    <property type="project" value="UniProtKB-KW"/>
</dbReference>
<dbReference type="InterPro" id="IPR027417">
    <property type="entry name" value="P-loop_NTPase"/>
</dbReference>
<dbReference type="GO" id="GO:0000725">
    <property type="term" value="P:recombinational repair"/>
    <property type="evidence" value="ECO:0007669"/>
    <property type="project" value="TreeGrafter"/>
</dbReference>
<dbReference type="AlphaFoldDB" id="A0A7J7NB79"/>
<dbReference type="PANTHER" id="PTHR32472">
    <property type="entry name" value="DNA REPAIR PROTEIN RADA"/>
    <property type="match status" value="1"/>
</dbReference>
<dbReference type="PROSITE" id="PS50162">
    <property type="entry name" value="RECA_2"/>
    <property type="match status" value="1"/>
</dbReference>
<organism evidence="4 5">
    <name type="scientific">Kingdonia uniflora</name>
    <dbReference type="NCBI Taxonomy" id="39325"/>
    <lineage>
        <taxon>Eukaryota</taxon>
        <taxon>Viridiplantae</taxon>
        <taxon>Streptophyta</taxon>
        <taxon>Embryophyta</taxon>
        <taxon>Tracheophyta</taxon>
        <taxon>Spermatophyta</taxon>
        <taxon>Magnoliopsida</taxon>
        <taxon>Ranunculales</taxon>
        <taxon>Circaeasteraceae</taxon>
        <taxon>Kingdonia</taxon>
    </lineage>
</organism>
<dbReference type="GO" id="GO:0005524">
    <property type="term" value="F:ATP binding"/>
    <property type="evidence" value="ECO:0007669"/>
    <property type="project" value="InterPro"/>
</dbReference>
<evidence type="ECO:0000313" key="5">
    <source>
        <dbReference type="Proteomes" id="UP000541444"/>
    </source>
</evidence>
<feature type="region of interest" description="Disordered" evidence="2">
    <location>
        <begin position="140"/>
        <end position="198"/>
    </location>
</feature>